<gene>
    <name evidence="10" type="ORF">OTU49_002455</name>
</gene>
<protein>
    <recommendedName>
        <fullName evidence="3">protein-histidine N-methyltransferase</fullName>
        <ecNumber evidence="3">2.1.1.85</ecNumber>
    </recommendedName>
</protein>
<comment type="subcellular location">
    <subcellularLocation>
        <location evidence="2">Cytoplasm</location>
    </subcellularLocation>
    <subcellularLocation>
        <location evidence="1">Nucleus</location>
    </subcellularLocation>
</comment>
<evidence type="ECO:0000256" key="5">
    <source>
        <dbReference type="ARBA" id="ARBA00022603"/>
    </source>
</evidence>
<keyword evidence="7" id="KW-0949">S-adenosyl-L-methionine</keyword>
<comment type="similarity">
    <text evidence="9">Belongs to the methyltransferase superfamily. METTL18 family.</text>
</comment>
<dbReference type="PANTHER" id="PTHR14614">
    <property type="entry name" value="HEPATOCELLULAR CARCINOMA-ASSOCIATED ANTIGEN"/>
    <property type="match status" value="1"/>
</dbReference>
<keyword evidence="11" id="KW-1185">Reference proteome</keyword>
<keyword evidence="6" id="KW-0808">Transferase</keyword>
<dbReference type="Pfam" id="PF13489">
    <property type="entry name" value="Methyltransf_23"/>
    <property type="match status" value="1"/>
</dbReference>
<evidence type="ECO:0000256" key="8">
    <source>
        <dbReference type="ARBA" id="ARBA00023242"/>
    </source>
</evidence>
<evidence type="ECO:0000256" key="1">
    <source>
        <dbReference type="ARBA" id="ARBA00004123"/>
    </source>
</evidence>
<dbReference type="GO" id="GO:0018064">
    <property type="term" value="F:protein-L-histidine N-tele-methyltransferase activity"/>
    <property type="evidence" value="ECO:0007669"/>
    <property type="project" value="UniProtKB-EC"/>
</dbReference>
<evidence type="ECO:0000256" key="6">
    <source>
        <dbReference type="ARBA" id="ARBA00022679"/>
    </source>
</evidence>
<dbReference type="Proteomes" id="UP001445076">
    <property type="component" value="Unassembled WGS sequence"/>
</dbReference>
<evidence type="ECO:0000256" key="2">
    <source>
        <dbReference type="ARBA" id="ARBA00004496"/>
    </source>
</evidence>
<keyword evidence="8" id="KW-0539">Nucleus</keyword>
<dbReference type="SUPFAM" id="SSF53335">
    <property type="entry name" value="S-adenosyl-L-methionine-dependent methyltransferases"/>
    <property type="match status" value="1"/>
</dbReference>
<dbReference type="PANTHER" id="PTHR14614:SF39">
    <property type="entry name" value="HISTIDINE PROTEIN METHYLTRANSFERASE 1 HOMOLOG"/>
    <property type="match status" value="1"/>
</dbReference>
<accession>A0AAW0XSS0</accession>
<comment type="caution">
    <text evidence="10">The sequence shown here is derived from an EMBL/GenBank/DDBJ whole genome shotgun (WGS) entry which is preliminary data.</text>
</comment>
<dbReference type="InterPro" id="IPR019410">
    <property type="entry name" value="Methyltransf_16"/>
</dbReference>
<dbReference type="EC" id="2.1.1.85" evidence="3"/>
<keyword evidence="5" id="KW-0489">Methyltransferase</keyword>
<evidence type="ECO:0000256" key="9">
    <source>
        <dbReference type="ARBA" id="ARBA00038126"/>
    </source>
</evidence>
<keyword evidence="4" id="KW-0963">Cytoplasm</keyword>
<sequence length="325" mass="36725">MFKFNFNVETEDEIESSSVSSEQVINSKQWLPAQKHEVNSKHIQSLSLDTVVEEVTIGQTKVKYLHMTDAIQNLQKAGVSSNISPAFEDHTDLVPAVYEGGLKVWECTWDLLQFLADSDIKLKGNRVLELGCGTALPALYCALQGAHITLQDYNEEVINFITIPNVILNLADYPFVNNVNITTDNIRPSNDIITEITSKTSFYSGDWSEFDKLLSNINYEQVSNNNPDNDKTSRSCQEYKFDIILTSETIYNPECHQRLLTLMTNCLKQDGVILLAAKSYYFGVGGSTLQFADLVKSQGKLDLKTHIMNSEGVKREILEMKFRRE</sequence>
<name>A0AAW0XSS0_CHEQU</name>
<dbReference type="GO" id="GO:0005634">
    <property type="term" value="C:nucleus"/>
    <property type="evidence" value="ECO:0007669"/>
    <property type="project" value="UniProtKB-SubCell"/>
</dbReference>
<evidence type="ECO:0000313" key="10">
    <source>
        <dbReference type="EMBL" id="KAK8741029.1"/>
    </source>
</evidence>
<evidence type="ECO:0000256" key="4">
    <source>
        <dbReference type="ARBA" id="ARBA00022490"/>
    </source>
</evidence>
<proteinExistence type="inferred from homology"/>
<reference evidence="10 11" key="1">
    <citation type="journal article" date="2024" name="BMC Genomics">
        <title>Genome assembly of redclaw crayfish (Cherax quadricarinatus) provides insights into its immune adaptation and hypoxia tolerance.</title>
        <authorList>
            <person name="Liu Z."/>
            <person name="Zheng J."/>
            <person name="Li H."/>
            <person name="Fang K."/>
            <person name="Wang S."/>
            <person name="He J."/>
            <person name="Zhou D."/>
            <person name="Weng S."/>
            <person name="Chi M."/>
            <person name="Gu Z."/>
            <person name="He J."/>
            <person name="Li F."/>
            <person name="Wang M."/>
        </authorList>
    </citation>
    <scope>NUCLEOTIDE SEQUENCE [LARGE SCALE GENOMIC DNA]</scope>
    <source>
        <strain evidence="10">ZL_2023a</strain>
    </source>
</reference>
<dbReference type="Gene3D" id="3.40.50.150">
    <property type="entry name" value="Vaccinia Virus protein VP39"/>
    <property type="match status" value="1"/>
</dbReference>
<dbReference type="InterPro" id="IPR029063">
    <property type="entry name" value="SAM-dependent_MTases_sf"/>
</dbReference>
<dbReference type="GO" id="GO:0005737">
    <property type="term" value="C:cytoplasm"/>
    <property type="evidence" value="ECO:0007669"/>
    <property type="project" value="UniProtKB-SubCell"/>
</dbReference>
<evidence type="ECO:0000256" key="7">
    <source>
        <dbReference type="ARBA" id="ARBA00022691"/>
    </source>
</evidence>
<evidence type="ECO:0000256" key="3">
    <source>
        <dbReference type="ARBA" id="ARBA00012533"/>
    </source>
</evidence>
<dbReference type="EMBL" id="JARKIK010000031">
    <property type="protein sequence ID" value="KAK8741029.1"/>
    <property type="molecule type" value="Genomic_DNA"/>
</dbReference>
<dbReference type="AlphaFoldDB" id="A0AAW0XSS0"/>
<evidence type="ECO:0000313" key="11">
    <source>
        <dbReference type="Proteomes" id="UP001445076"/>
    </source>
</evidence>
<dbReference type="GO" id="GO:0032259">
    <property type="term" value="P:methylation"/>
    <property type="evidence" value="ECO:0007669"/>
    <property type="project" value="UniProtKB-KW"/>
</dbReference>
<organism evidence="10 11">
    <name type="scientific">Cherax quadricarinatus</name>
    <name type="common">Australian red claw crayfish</name>
    <dbReference type="NCBI Taxonomy" id="27406"/>
    <lineage>
        <taxon>Eukaryota</taxon>
        <taxon>Metazoa</taxon>
        <taxon>Ecdysozoa</taxon>
        <taxon>Arthropoda</taxon>
        <taxon>Crustacea</taxon>
        <taxon>Multicrustacea</taxon>
        <taxon>Malacostraca</taxon>
        <taxon>Eumalacostraca</taxon>
        <taxon>Eucarida</taxon>
        <taxon>Decapoda</taxon>
        <taxon>Pleocyemata</taxon>
        <taxon>Astacidea</taxon>
        <taxon>Parastacoidea</taxon>
        <taxon>Parastacidae</taxon>
        <taxon>Cherax</taxon>
    </lineage>
</organism>